<dbReference type="Proteomes" id="UP001497516">
    <property type="component" value="Chromosome 4"/>
</dbReference>
<sequence length="75" mass="7913">MGQPGEGAWGKETETKRLARAAAIDPKAEVITTADSAGKKALRAAEGERGRLEVLTPWGGENNRLGFPNPNRLGA</sequence>
<dbReference type="EMBL" id="OZ034817">
    <property type="protein sequence ID" value="CAL1381789.1"/>
    <property type="molecule type" value="Genomic_DNA"/>
</dbReference>
<evidence type="ECO:0000313" key="1">
    <source>
        <dbReference type="EMBL" id="CAL1381789.1"/>
    </source>
</evidence>
<gene>
    <name evidence="1" type="ORF">LTRI10_LOCUS23144</name>
</gene>
<reference evidence="1 2" key="1">
    <citation type="submission" date="2024-04" db="EMBL/GenBank/DDBJ databases">
        <authorList>
            <person name="Fracassetti M."/>
        </authorList>
    </citation>
    <scope>NUCLEOTIDE SEQUENCE [LARGE SCALE GENOMIC DNA]</scope>
</reference>
<organism evidence="1 2">
    <name type="scientific">Linum trigynum</name>
    <dbReference type="NCBI Taxonomy" id="586398"/>
    <lineage>
        <taxon>Eukaryota</taxon>
        <taxon>Viridiplantae</taxon>
        <taxon>Streptophyta</taxon>
        <taxon>Embryophyta</taxon>
        <taxon>Tracheophyta</taxon>
        <taxon>Spermatophyta</taxon>
        <taxon>Magnoliopsida</taxon>
        <taxon>eudicotyledons</taxon>
        <taxon>Gunneridae</taxon>
        <taxon>Pentapetalae</taxon>
        <taxon>rosids</taxon>
        <taxon>fabids</taxon>
        <taxon>Malpighiales</taxon>
        <taxon>Linaceae</taxon>
        <taxon>Linum</taxon>
    </lineage>
</organism>
<evidence type="ECO:0000313" key="2">
    <source>
        <dbReference type="Proteomes" id="UP001497516"/>
    </source>
</evidence>
<protein>
    <submittedName>
        <fullName evidence="1">Uncharacterized protein</fullName>
    </submittedName>
</protein>
<accession>A0AAV2E7I3</accession>
<name>A0AAV2E7I3_9ROSI</name>
<keyword evidence="2" id="KW-1185">Reference proteome</keyword>
<proteinExistence type="predicted"/>
<dbReference type="AlphaFoldDB" id="A0AAV2E7I3"/>